<dbReference type="PANTHER" id="PTHR43685">
    <property type="entry name" value="GLYCOSYLTRANSFERASE"/>
    <property type="match status" value="1"/>
</dbReference>
<dbReference type="PANTHER" id="PTHR43685:SF2">
    <property type="entry name" value="GLYCOSYLTRANSFERASE 2-LIKE DOMAIN-CONTAINING PROTEIN"/>
    <property type="match status" value="1"/>
</dbReference>
<evidence type="ECO:0000256" key="1">
    <source>
        <dbReference type="SAM" id="Phobius"/>
    </source>
</evidence>
<evidence type="ECO:0000313" key="4">
    <source>
        <dbReference type="Proteomes" id="UP000244060"/>
    </source>
</evidence>
<name>A0A2T5JSS1_9RHOB</name>
<proteinExistence type="predicted"/>
<sequence length="327" mass="35645">METRPALSIVICTRNRGDRLGPMLAALAAIRSERPWEVLLIDNASSDATPEVIRASGTLGGRLRMLRHDRIGLGAARDFAWREARGAILSFTDDDCYPDPDYVDAVLAAFADHPEAGCIGGRIRLHDPSHARVTIDERDAVAVVPPRRLVETGSFHGANLSVRRTALERAGGFDPALGAGTPFPCEDIDLVARCVWSGQAALFDPRPTVRHDHGRTEADLPRLMAAYDRGRGAYYAKFVARPDTRRAYLADWFRRAGQCAFRSDLAGLGREIGSGLRWLGATGRARWLPAGLLLALALGGRALIAVAASRLRRKLRRRSEPAAGLRS</sequence>
<dbReference type="InterPro" id="IPR001173">
    <property type="entry name" value="Glyco_trans_2-like"/>
</dbReference>
<gene>
    <name evidence="3" type="ORF">C8J28_12512</name>
</gene>
<feature type="domain" description="Glycosyltransferase 2-like" evidence="2">
    <location>
        <begin position="8"/>
        <end position="124"/>
    </location>
</feature>
<comment type="caution">
    <text evidence="3">The sequence shown here is derived from an EMBL/GenBank/DDBJ whole genome shotgun (WGS) entry which is preliminary data.</text>
</comment>
<dbReference type="Pfam" id="PF00535">
    <property type="entry name" value="Glycos_transf_2"/>
    <property type="match status" value="1"/>
</dbReference>
<evidence type="ECO:0000259" key="2">
    <source>
        <dbReference type="Pfam" id="PF00535"/>
    </source>
</evidence>
<keyword evidence="1" id="KW-0472">Membrane</keyword>
<keyword evidence="1" id="KW-0812">Transmembrane</keyword>
<dbReference type="Gene3D" id="3.90.550.10">
    <property type="entry name" value="Spore Coat Polysaccharide Biosynthesis Protein SpsA, Chain A"/>
    <property type="match status" value="1"/>
</dbReference>
<accession>A0A2T5JSS1</accession>
<protein>
    <recommendedName>
        <fullName evidence="2">Glycosyltransferase 2-like domain-containing protein</fullName>
    </recommendedName>
</protein>
<reference evidence="3 4" key="1">
    <citation type="submission" date="2018-04" db="EMBL/GenBank/DDBJ databases">
        <title>Genomic Encyclopedia of Type Strains, Phase III (KMG-III): the genomes of soil and plant-associated and newly described type strains.</title>
        <authorList>
            <person name="Whitman W."/>
        </authorList>
    </citation>
    <scope>NUCLEOTIDE SEQUENCE [LARGE SCALE GENOMIC DNA]</scope>
    <source>
        <strain evidence="3 4">KA25</strain>
    </source>
</reference>
<dbReference type="EMBL" id="QAOT01000025">
    <property type="protein sequence ID" value="PTR12053.1"/>
    <property type="molecule type" value="Genomic_DNA"/>
</dbReference>
<feature type="transmembrane region" description="Helical" evidence="1">
    <location>
        <begin position="287"/>
        <end position="308"/>
    </location>
</feature>
<keyword evidence="4" id="KW-1185">Reference proteome</keyword>
<dbReference type="InterPro" id="IPR050834">
    <property type="entry name" value="Glycosyltransf_2"/>
</dbReference>
<dbReference type="RefSeq" id="WP_244908368.1">
    <property type="nucleotide sequence ID" value="NZ_QAOT01000025.1"/>
</dbReference>
<dbReference type="InterPro" id="IPR029044">
    <property type="entry name" value="Nucleotide-diphossugar_trans"/>
</dbReference>
<dbReference type="Proteomes" id="UP000244060">
    <property type="component" value="Unassembled WGS sequence"/>
</dbReference>
<dbReference type="SUPFAM" id="SSF53448">
    <property type="entry name" value="Nucleotide-diphospho-sugar transferases"/>
    <property type="match status" value="1"/>
</dbReference>
<organism evidence="3 4">
    <name type="scientific">Cereibacter azotoformans</name>
    <dbReference type="NCBI Taxonomy" id="43057"/>
    <lineage>
        <taxon>Bacteria</taxon>
        <taxon>Pseudomonadati</taxon>
        <taxon>Pseudomonadota</taxon>
        <taxon>Alphaproteobacteria</taxon>
        <taxon>Rhodobacterales</taxon>
        <taxon>Paracoccaceae</taxon>
        <taxon>Cereibacter</taxon>
    </lineage>
</organism>
<keyword evidence="1" id="KW-1133">Transmembrane helix</keyword>
<evidence type="ECO:0000313" key="3">
    <source>
        <dbReference type="EMBL" id="PTR12053.1"/>
    </source>
</evidence>
<dbReference type="AlphaFoldDB" id="A0A2T5JSS1"/>